<accession>A0A5B0DVM9</accession>
<evidence type="ECO:0000256" key="1">
    <source>
        <dbReference type="ARBA" id="ARBA00004651"/>
    </source>
</evidence>
<dbReference type="AlphaFoldDB" id="A0A5B0DVM9"/>
<evidence type="ECO:0000256" key="7">
    <source>
        <dbReference type="RuleBase" id="RU363032"/>
    </source>
</evidence>
<evidence type="ECO:0000256" key="5">
    <source>
        <dbReference type="ARBA" id="ARBA00022989"/>
    </source>
</evidence>
<dbReference type="GO" id="GO:0055085">
    <property type="term" value="P:transmembrane transport"/>
    <property type="evidence" value="ECO:0007669"/>
    <property type="project" value="InterPro"/>
</dbReference>
<keyword evidence="4 7" id="KW-0812">Transmembrane</keyword>
<dbReference type="OrthoDB" id="9792509at2"/>
<keyword evidence="6 7" id="KW-0472">Membrane</keyword>
<dbReference type="InterPro" id="IPR035906">
    <property type="entry name" value="MetI-like_sf"/>
</dbReference>
<evidence type="ECO:0000313" key="10">
    <source>
        <dbReference type="Proteomes" id="UP000324738"/>
    </source>
</evidence>
<dbReference type="GO" id="GO:0005886">
    <property type="term" value="C:plasma membrane"/>
    <property type="evidence" value="ECO:0007669"/>
    <property type="project" value="UniProtKB-SubCell"/>
</dbReference>
<dbReference type="PROSITE" id="PS50928">
    <property type="entry name" value="ABC_TM1"/>
    <property type="match status" value="1"/>
</dbReference>
<reference evidence="9 10" key="1">
    <citation type="submission" date="2019-08" db="EMBL/GenBank/DDBJ databases">
        <title>Aureimonas fodiniaquatilis sp. nov., isolated from a coal mine wastewater.</title>
        <authorList>
            <person name="Kim W."/>
        </authorList>
    </citation>
    <scope>NUCLEOTIDE SEQUENCE [LARGE SCALE GENOMIC DNA]</scope>
    <source>
        <strain evidence="9 10">CAU 1482</strain>
    </source>
</reference>
<keyword evidence="3" id="KW-1003">Cell membrane</keyword>
<comment type="caution">
    <text evidence="9">The sequence shown here is derived from an EMBL/GenBank/DDBJ whole genome shotgun (WGS) entry which is preliminary data.</text>
</comment>
<dbReference type="PANTHER" id="PTHR30151:SF38">
    <property type="entry name" value="ALIPHATIC SULFONATES TRANSPORT PERMEASE PROTEIN SSUC-RELATED"/>
    <property type="match status" value="1"/>
</dbReference>
<organism evidence="9 10">
    <name type="scientific">Aureimonas fodinaquatilis</name>
    <dbReference type="NCBI Taxonomy" id="2565783"/>
    <lineage>
        <taxon>Bacteria</taxon>
        <taxon>Pseudomonadati</taxon>
        <taxon>Pseudomonadota</taxon>
        <taxon>Alphaproteobacteria</taxon>
        <taxon>Hyphomicrobiales</taxon>
        <taxon>Aurantimonadaceae</taxon>
        <taxon>Aureimonas</taxon>
    </lineage>
</organism>
<evidence type="ECO:0000256" key="4">
    <source>
        <dbReference type="ARBA" id="ARBA00022692"/>
    </source>
</evidence>
<name>A0A5B0DVM9_9HYPH</name>
<evidence type="ECO:0000259" key="8">
    <source>
        <dbReference type="PROSITE" id="PS50928"/>
    </source>
</evidence>
<proteinExistence type="inferred from homology"/>
<feature type="transmembrane region" description="Helical" evidence="7">
    <location>
        <begin position="193"/>
        <end position="215"/>
    </location>
</feature>
<feature type="transmembrane region" description="Helical" evidence="7">
    <location>
        <begin position="245"/>
        <end position="264"/>
    </location>
</feature>
<keyword evidence="2 7" id="KW-0813">Transport</keyword>
<dbReference type="EMBL" id="VTWH01000002">
    <property type="protein sequence ID" value="KAA0970887.1"/>
    <property type="molecule type" value="Genomic_DNA"/>
</dbReference>
<dbReference type="PANTHER" id="PTHR30151">
    <property type="entry name" value="ALKANE SULFONATE ABC TRANSPORTER-RELATED, MEMBRANE SUBUNIT"/>
    <property type="match status" value="1"/>
</dbReference>
<gene>
    <name evidence="9" type="ORF">FPY71_10490</name>
</gene>
<feature type="transmembrane region" description="Helical" evidence="7">
    <location>
        <begin position="90"/>
        <end position="111"/>
    </location>
</feature>
<keyword evidence="5 7" id="KW-1133">Transmembrane helix</keyword>
<feature type="transmembrane region" description="Helical" evidence="7">
    <location>
        <begin position="31"/>
        <end position="52"/>
    </location>
</feature>
<comment type="similarity">
    <text evidence="7">Belongs to the binding-protein-dependent transport system permease family.</text>
</comment>
<sequence>MECTDMADVSAGTFIPVAASAPRIHRGLARWAPLTLLLPVIILLLWWLAAYFELGSPQLLVSPQTVFLAAFTDPAGSSVWLSAVQSLARLASGFAIGASAGLAVGLLTGLASLADRSLSPTLAALRQITLFAWIPLLTGWFGNGEVTRQIYIALTAFFPVALCAHDAFRRIPLAWLEAASVLRLKPLTRLRRLVLPAALPGICTGLQIGLVGAWLGTISSEYAIGISDGLGGLIVLGRQQFRMDIVLLGVTALTLVGYGIGAAASRTRSYLLRHHGLSK</sequence>
<dbReference type="SUPFAM" id="SSF161098">
    <property type="entry name" value="MetI-like"/>
    <property type="match status" value="1"/>
</dbReference>
<dbReference type="CDD" id="cd06261">
    <property type="entry name" value="TM_PBP2"/>
    <property type="match status" value="1"/>
</dbReference>
<dbReference type="Pfam" id="PF00528">
    <property type="entry name" value="BPD_transp_1"/>
    <property type="match status" value="1"/>
</dbReference>
<feature type="domain" description="ABC transmembrane type-1" evidence="8">
    <location>
        <begin position="83"/>
        <end position="264"/>
    </location>
</feature>
<feature type="transmembrane region" description="Helical" evidence="7">
    <location>
        <begin position="123"/>
        <end position="142"/>
    </location>
</feature>
<keyword evidence="10" id="KW-1185">Reference proteome</keyword>
<dbReference type="InterPro" id="IPR000515">
    <property type="entry name" value="MetI-like"/>
</dbReference>
<dbReference type="Gene3D" id="1.10.3720.10">
    <property type="entry name" value="MetI-like"/>
    <property type="match status" value="1"/>
</dbReference>
<comment type="subcellular location">
    <subcellularLocation>
        <location evidence="1 7">Cell membrane</location>
        <topology evidence="1 7">Multi-pass membrane protein</topology>
    </subcellularLocation>
</comment>
<dbReference type="Proteomes" id="UP000324738">
    <property type="component" value="Unassembled WGS sequence"/>
</dbReference>
<evidence type="ECO:0000256" key="3">
    <source>
        <dbReference type="ARBA" id="ARBA00022475"/>
    </source>
</evidence>
<evidence type="ECO:0000256" key="6">
    <source>
        <dbReference type="ARBA" id="ARBA00023136"/>
    </source>
</evidence>
<protein>
    <submittedName>
        <fullName evidence="9">ABC transporter permease</fullName>
    </submittedName>
</protein>
<evidence type="ECO:0000256" key="2">
    <source>
        <dbReference type="ARBA" id="ARBA00022448"/>
    </source>
</evidence>
<evidence type="ECO:0000313" key="9">
    <source>
        <dbReference type="EMBL" id="KAA0970887.1"/>
    </source>
</evidence>